<dbReference type="PANTHER" id="PTHR44809:SF1">
    <property type="entry name" value="PROTEIN O-MANNOSYL-TRANSFERASE TMTC1"/>
    <property type="match status" value="1"/>
</dbReference>
<dbReference type="PROSITE" id="PS50005">
    <property type="entry name" value="TPR"/>
    <property type="match status" value="1"/>
</dbReference>
<dbReference type="InterPro" id="IPR029044">
    <property type="entry name" value="Nucleotide-diphossugar_trans"/>
</dbReference>
<dbReference type="Pfam" id="PF13431">
    <property type="entry name" value="TPR_17"/>
    <property type="match status" value="1"/>
</dbReference>
<evidence type="ECO:0000256" key="1">
    <source>
        <dbReference type="PROSITE-ProRule" id="PRU00339"/>
    </source>
</evidence>
<dbReference type="InterPro" id="IPR019734">
    <property type="entry name" value="TPR_rpt"/>
</dbReference>
<dbReference type="SMART" id="SM00028">
    <property type="entry name" value="TPR"/>
    <property type="match status" value="4"/>
</dbReference>
<proteinExistence type="predicted"/>
<evidence type="ECO:0000313" key="4">
    <source>
        <dbReference type="Proteomes" id="UP000332933"/>
    </source>
</evidence>
<evidence type="ECO:0000313" key="3">
    <source>
        <dbReference type="EMBL" id="VFU01762.1"/>
    </source>
</evidence>
<dbReference type="Pfam" id="PF13414">
    <property type="entry name" value="TPR_11"/>
    <property type="match status" value="1"/>
</dbReference>
<evidence type="ECO:0000313" key="2">
    <source>
        <dbReference type="EMBL" id="KAF0682832.1"/>
    </source>
</evidence>
<gene>
    <name evidence="3" type="primary">Aste57867_25131</name>
    <name evidence="2" type="ORF">As57867_025053</name>
    <name evidence="3" type="ORF">ASTE57867_25131</name>
</gene>
<dbReference type="Proteomes" id="UP000332933">
    <property type="component" value="Unassembled WGS sequence"/>
</dbReference>
<protein>
    <submittedName>
        <fullName evidence="3">Aste57867_25131 protein</fullName>
    </submittedName>
</protein>
<dbReference type="Gene3D" id="1.25.40.10">
    <property type="entry name" value="Tetratricopeptide repeat domain"/>
    <property type="match status" value="2"/>
</dbReference>
<keyword evidence="1" id="KW-0802">TPR repeat</keyword>
<keyword evidence="4" id="KW-1185">Reference proteome</keyword>
<organism evidence="3 4">
    <name type="scientific">Aphanomyces stellatus</name>
    <dbReference type="NCBI Taxonomy" id="120398"/>
    <lineage>
        <taxon>Eukaryota</taxon>
        <taxon>Sar</taxon>
        <taxon>Stramenopiles</taxon>
        <taxon>Oomycota</taxon>
        <taxon>Saprolegniomycetes</taxon>
        <taxon>Saprolegniales</taxon>
        <taxon>Verrucalvaceae</taxon>
        <taxon>Aphanomyces</taxon>
    </lineage>
</organism>
<dbReference type="PANTHER" id="PTHR44809">
    <property type="match status" value="1"/>
</dbReference>
<accession>A0A485LT11</accession>
<dbReference type="EMBL" id="CAADRA010007509">
    <property type="protein sequence ID" value="VFU01762.1"/>
    <property type="molecule type" value="Genomic_DNA"/>
</dbReference>
<reference evidence="3 4" key="1">
    <citation type="submission" date="2019-03" db="EMBL/GenBank/DDBJ databases">
        <authorList>
            <person name="Gaulin E."/>
            <person name="Dumas B."/>
        </authorList>
    </citation>
    <scope>NUCLEOTIDE SEQUENCE [LARGE SCALE GENOMIC DNA]</scope>
    <source>
        <strain evidence="3">CBS 568.67</strain>
    </source>
</reference>
<dbReference type="EMBL" id="VJMH01007483">
    <property type="protein sequence ID" value="KAF0682832.1"/>
    <property type="molecule type" value="Genomic_DNA"/>
</dbReference>
<sequence>MQDRRDDDRSSAAPPLPTDARCHNQLGSLFSTSKKYASAIAHFEKALALAPTYASAHYNLANALAFSKCDANQNRVVHHYQQAVLHQPHFPEAHVNLAAQLYAEGQCSIALTHALNAIAQDPDNCHGYYNLNTIYRALGEQDKAVDMCWKRIACLCDSPRPSIAQLCDVLSDGRQPHDEPHVTVVCVKWGSKYGPDYVNKLYRGVAKYLSTVDFTFVCLTDNPDGLLPEIETRALESGWSGWWNKAQLFSPHFQWHGRMLYIDLDTVITGSLVDLALYDGAFGTLKTDEMQNERRVGGINSSVMCWNAGHPSIEIIYMFLQRHFDIVSKVIYKFDHWLEMVLTHDYDVLQDLFPLQIVEFMQVCQDDIPPQAKLVCFPLEPKPHMATAPWVAHYWL</sequence>
<dbReference type="InterPro" id="IPR052943">
    <property type="entry name" value="TMTC_O-mannosyl-trnsfr"/>
</dbReference>
<dbReference type="OrthoDB" id="1658288at2759"/>
<dbReference type="SUPFAM" id="SSF48452">
    <property type="entry name" value="TPR-like"/>
    <property type="match status" value="1"/>
</dbReference>
<dbReference type="AlphaFoldDB" id="A0A485LT11"/>
<dbReference type="SUPFAM" id="SSF53448">
    <property type="entry name" value="Nucleotide-diphospho-sugar transferases"/>
    <property type="match status" value="1"/>
</dbReference>
<name>A0A485LT11_9STRA</name>
<reference evidence="2" key="2">
    <citation type="submission" date="2019-06" db="EMBL/GenBank/DDBJ databases">
        <title>Genomics analysis of Aphanomyces spp. identifies a new class of oomycete effector associated with host adaptation.</title>
        <authorList>
            <person name="Gaulin E."/>
        </authorList>
    </citation>
    <scope>NUCLEOTIDE SEQUENCE</scope>
    <source>
        <strain evidence="2">CBS 578.67</strain>
    </source>
</reference>
<feature type="repeat" description="TPR" evidence="1">
    <location>
        <begin position="20"/>
        <end position="53"/>
    </location>
</feature>
<dbReference type="InterPro" id="IPR011990">
    <property type="entry name" value="TPR-like_helical_dom_sf"/>
</dbReference>